<sequence length="461" mass="50132">MTNTHKFNLLAATIGAILLTGCGDAETTLIEKDPIEVTEDEHDHDDDSTDDEYTIDSMGRLAVLSAESNVATIFDLDDGDQLDTFILIHTSNTLTSSADYRFAVIASRAQDYVGFIDGGMWREDHTAHLHDYEQSPAMSDFEVTGSSPTHILSHDGQMAVFFDGNADAGTPASVNVVTDTQISSQADPLPTLNYTINMHGVAEPRGEYLLATVRRDDTENTSVAKVLPDQVGVYHLHDDVYEQEQVLDVLCPDLHGAAQNEDYVVFGCTDGVLVAHEHDDEYEAAKIANIDVLDGSRIGTLYGHKESDSLIGIASGHGGGEAILIDVNPALGTMEALPWQPVSGANPVSYAFSHEGDAFLVLDNQGFLNVLEAHEEDGGLHWELHDRLDITEEDVSTMPEGMSFSMTVAQNGHDVYISDPIAQHILQIDLETLTITGDIELDFAPQSVTWLGIAESDHDHE</sequence>
<dbReference type="Proteomes" id="UP000006322">
    <property type="component" value="Unassembled WGS sequence"/>
</dbReference>
<keyword evidence="2" id="KW-1185">Reference proteome</keyword>
<dbReference type="AlphaFoldDB" id="K7A686"/>
<dbReference type="OrthoDB" id="60524at2"/>
<gene>
    <name evidence="1" type="ORF">GPLA_0069</name>
</gene>
<organism evidence="1 2">
    <name type="scientific">Paraglaciecola polaris LMG 21857</name>
    <dbReference type="NCBI Taxonomy" id="1129793"/>
    <lineage>
        <taxon>Bacteria</taxon>
        <taxon>Pseudomonadati</taxon>
        <taxon>Pseudomonadota</taxon>
        <taxon>Gammaproteobacteria</taxon>
        <taxon>Alteromonadales</taxon>
        <taxon>Alteromonadaceae</taxon>
        <taxon>Paraglaciecola</taxon>
    </lineage>
</organism>
<reference evidence="2" key="1">
    <citation type="journal article" date="2014" name="Environ. Microbiol.">
        <title>Comparative genomics of the marine bacterial genus Glaciecola reveals the high degree of genomic diversity and genomic characteristic for cold adaptation.</title>
        <authorList>
            <person name="Qin Q.L."/>
            <person name="Xie B.B."/>
            <person name="Yu Y."/>
            <person name="Shu Y.L."/>
            <person name="Rong J.C."/>
            <person name="Zhang Y.J."/>
            <person name="Zhao D.L."/>
            <person name="Chen X.L."/>
            <person name="Zhang X.Y."/>
            <person name="Chen B."/>
            <person name="Zhou B.C."/>
            <person name="Zhang Y.Z."/>
        </authorList>
    </citation>
    <scope>NUCLEOTIDE SEQUENCE [LARGE SCALE GENOMIC DNA]</scope>
    <source>
        <strain evidence="2">LMG 21857</strain>
    </source>
</reference>
<dbReference type="STRING" id="1129793.GPLA_0069"/>
<dbReference type="EMBL" id="BAER01000005">
    <property type="protein sequence ID" value="GAC30990.1"/>
    <property type="molecule type" value="Genomic_DNA"/>
</dbReference>
<dbReference type="RefSeq" id="WP_007102800.1">
    <property type="nucleotide sequence ID" value="NZ_BAER01000005.1"/>
</dbReference>
<comment type="caution">
    <text evidence="1">The sequence shown here is derived from an EMBL/GenBank/DDBJ whole genome shotgun (WGS) entry which is preliminary data.</text>
</comment>
<proteinExistence type="predicted"/>
<name>K7A686_9ALTE</name>
<dbReference type="PROSITE" id="PS51257">
    <property type="entry name" value="PROKAR_LIPOPROTEIN"/>
    <property type="match status" value="1"/>
</dbReference>
<accession>K7A686</accession>
<protein>
    <recommendedName>
        <fullName evidence="3">5-methyltetrahydrofolate--homocysteine methyltransferase</fullName>
    </recommendedName>
</protein>
<evidence type="ECO:0000313" key="2">
    <source>
        <dbReference type="Proteomes" id="UP000006322"/>
    </source>
</evidence>
<evidence type="ECO:0000313" key="1">
    <source>
        <dbReference type="EMBL" id="GAC30990.1"/>
    </source>
</evidence>
<evidence type="ECO:0008006" key="3">
    <source>
        <dbReference type="Google" id="ProtNLM"/>
    </source>
</evidence>
<dbReference type="InterPro" id="IPR011044">
    <property type="entry name" value="Quino_amine_DH_bsu"/>
</dbReference>
<dbReference type="SUPFAM" id="SSF50969">
    <property type="entry name" value="YVTN repeat-like/Quinoprotein amine dehydrogenase"/>
    <property type="match status" value="1"/>
</dbReference>